<evidence type="ECO:0000313" key="5">
    <source>
        <dbReference type="Proteomes" id="UP001162640"/>
    </source>
</evidence>
<dbReference type="PANTHER" id="PTHR24320:SF152">
    <property type="entry name" value="SHORT-CHAIN DEHYDROGENASE_REDUCTASE FAMILY PROTEIN"/>
    <property type="match status" value="1"/>
</dbReference>
<proteinExistence type="inferred from homology"/>
<dbReference type="SUPFAM" id="SSF51735">
    <property type="entry name" value="NAD(P)-binding Rossmann-fold domains"/>
    <property type="match status" value="1"/>
</dbReference>
<comment type="caution">
    <text evidence="4">The sequence shown here is derived from an EMBL/GenBank/DDBJ whole genome shotgun (WGS) entry which is preliminary data.</text>
</comment>
<accession>A0A9W7A342</accession>
<dbReference type="Gene3D" id="3.40.50.720">
    <property type="entry name" value="NAD(P)-binding Rossmann-like Domain"/>
    <property type="match status" value="1"/>
</dbReference>
<dbReference type="InterPro" id="IPR002347">
    <property type="entry name" value="SDR_fam"/>
</dbReference>
<evidence type="ECO:0008006" key="6">
    <source>
        <dbReference type="Google" id="ProtNLM"/>
    </source>
</evidence>
<gene>
    <name evidence="4" type="ORF">TL16_g04086</name>
</gene>
<dbReference type="Proteomes" id="UP001162640">
    <property type="component" value="Unassembled WGS sequence"/>
</dbReference>
<evidence type="ECO:0000256" key="3">
    <source>
        <dbReference type="SAM" id="Phobius"/>
    </source>
</evidence>
<feature type="transmembrane region" description="Helical" evidence="3">
    <location>
        <begin position="41"/>
        <end position="61"/>
    </location>
</feature>
<evidence type="ECO:0000256" key="1">
    <source>
        <dbReference type="ARBA" id="ARBA00006484"/>
    </source>
</evidence>
<feature type="transmembrane region" description="Helical" evidence="3">
    <location>
        <begin position="68"/>
        <end position="85"/>
    </location>
</feature>
<evidence type="ECO:0000313" key="4">
    <source>
        <dbReference type="EMBL" id="GMH64977.1"/>
    </source>
</evidence>
<sequence length="300" mass="33525">MIRKITLFTLPFFLHFTIFRFDEFLSLLIRHEPALSSSEPIFAPWAVSILLGLTLITYFYGMIYKGSIIHLTIFILLVGVLIQIIDGPTFLAPYARPEIVNSKVFKDQVVLVTGANSGVGLAIAETVVGSGGRVYMGCRNLEKCEEARKGLMEFEKFNGGNATCVELDLGDFDSVWNFVEEFEKTLFGRHLDYLFSNAGFATPPPKPPYKTRQGLELGLGTMHFGHFLLTSELFTRKLLTHKDSTHVITSSAASQFTWAAGGEAFTDDIVDDLRGEITKTKSPMMYARAKLANLLFARER</sequence>
<protein>
    <recommendedName>
        <fullName evidence="6">NAD(P)-binding protein</fullName>
    </recommendedName>
</protein>
<name>A0A9W7A342_9STRA</name>
<dbReference type="AlphaFoldDB" id="A0A9W7A342"/>
<feature type="transmembrane region" description="Helical" evidence="3">
    <location>
        <begin position="7"/>
        <end position="29"/>
    </location>
</feature>
<keyword evidence="3" id="KW-1133">Transmembrane helix</keyword>
<evidence type="ECO:0000256" key="2">
    <source>
        <dbReference type="ARBA" id="ARBA00023002"/>
    </source>
</evidence>
<dbReference type="InterPro" id="IPR036291">
    <property type="entry name" value="NAD(P)-bd_dom_sf"/>
</dbReference>
<dbReference type="PRINTS" id="PR00081">
    <property type="entry name" value="GDHRDH"/>
</dbReference>
<reference evidence="5" key="1">
    <citation type="journal article" date="2023" name="Commun. Biol.">
        <title>Genome analysis of Parmales, the sister group of diatoms, reveals the evolutionary specialization of diatoms from phago-mixotrophs to photoautotrophs.</title>
        <authorList>
            <person name="Ban H."/>
            <person name="Sato S."/>
            <person name="Yoshikawa S."/>
            <person name="Yamada K."/>
            <person name="Nakamura Y."/>
            <person name="Ichinomiya M."/>
            <person name="Sato N."/>
            <person name="Blanc-Mathieu R."/>
            <person name="Endo H."/>
            <person name="Kuwata A."/>
            <person name="Ogata H."/>
        </authorList>
    </citation>
    <scope>NUCLEOTIDE SEQUENCE [LARGE SCALE GENOMIC DNA]</scope>
</reference>
<keyword evidence="3" id="KW-0812">Transmembrane</keyword>
<keyword evidence="3" id="KW-0472">Membrane</keyword>
<keyword evidence="2" id="KW-0560">Oxidoreductase</keyword>
<dbReference type="Pfam" id="PF00106">
    <property type="entry name" value="adh_short"/>
    <property type="match status" value="1"/>
</dbReference>
<dbReference type="EMBL" id="BLQM01000111">
    <property type="protein sequence ID" value="GMH64977.1"/>
    <property type="molecule type" value="Genomic_DNA"/>
</dbReference>
<dbReference type="GO" id="GO:0016491">
    <property type="term" value="F:oxidoreductase activity"/>
    <property type="evidence" value="ECO:0007669"/>
    <property type="project" value="UniProtKB-KW"/>
</dbReference>
<comment type="similarity">
    <text evidence="1">Belongs to the short-chain dehydrogenases/reductases (SDR) family.</text>
</comment>
<organism evidence="4 5">
    <name type="scientific">Triparma laevis f. inornata</name>
    <dbReference type="NCBI Taxonomy" id="1714386"/>
    <lineage>
        <taxon>Eukaryota</taxon>
        <taxon>Sar</taxon>
        <taxon>Stramenopiles</taxon>
        <taxon>Ochrophyta</taxon>
        <taxon>Bolidophyceae</taxon>
        <taxon>Parmales</taxon>
        <taxon>Triparmaceae</taxon>
        <taxon>Triparma</taxon>
    </lineage>
</organism>
<dbReference type="PANTHER" id="PTHR24320">
    <property type="entry name" value="RETINOL DEHYDROGENASE"/>
    <property type="match status" value="1"/>
</dbReference>